<dbReference type="PANTHER" id="PTHR11610">
    <property type="entry name" value="LIPASE"/>
    <property type="match status" value="1"/>
</dbReference>
<dbReference type="InterPro" id="IPR000734">
    <property type="entry name" value="TAG_lipase"/>
</dbReference>
<evidence type="ECO:0000256" key="2">
    <source>
        <dbReference type="ARBA" id="ARBA00010701"/>
    </source>
</evidence>
<keyword evidence="7" id="KW-1185">Reference proteome</keyword>
<sequence length="155" mass="17258">MSQFLCNQKRENPDTEEILVYNDKKSVNISKFRAAKTTVFIIHGWTADRNSAVNTILIKAFLQESDVNVIVVDWYTIARESYLTAVAALPAVGRHLGNFIKWMTTLGVTYDKVHVVGHSLGAHVAGNAGKETEGKIKRITGGYHVARQLTENMLI</sequence>
<evidence type="ECO:0000256" key="3">
    <source>
        <dbReference type="ARBA" id="ARBA00022525"/>
    </source>
</evidence>
<gene>
    <name evidence="6" type="ORF">APLA_LOCUS7998</name>
</gene>
<dbReference type="InterPro" id="IPR029058">
    <property type="entry name" value="AB_hydrolase_fold"/>
</dbReference>
<evidence type="ECO:0000259" key="5">
    <source>
        <dbReference type="Pfam" id="PF00151"/>
    </source>
</evidence>
<accession>A0A8S1A5E1</accession>
<comment type="similarity">
    <text evidence="2 4">Belongs to the AB hydrolase superfamily. Lipase family.</text>
</comment>
<evidence type="ECO:0000256" key="1">
    <source>
        <dbReference type="ARBA" id="ARBA00004613"/>
    </source>
</evidence>
<proteinExistence type="inferred from homology"/>
<name>A0A8S1A5E1_ARCPL</name>
<dbReference type="GO" id="GO:0017171">
    <property type="term" value="F:serine hydrolase activity"/>
    <property type="evidence" value="ECO:0007669"/>
    <property type="project" value="TreeGrafter"/>
</dbReference>
<evidence type="ECO:0000256" key="4">
    <source>
        <dbReference type="RuleBase" id="RU004262"/>
    </source>
</evidence>
<organism evidence="6 7">
    <name type="scientific">Arctia plantaginis</name>
    <name type="common">Wood tiger moth</name>
    <name type="synonym">Phalaena plantaginis</name>
    <dbReference type="NCBI Taxonomy" id="874455"/>
    <lineage>
        <taxon>Eukaryota</taxon>
        <taxon>Metazoa</taxon>
        <taxon>Ecdysozoa</taxon>
        <taxon>Arthropoda</taxon>
        <taxon>Hexapoda</taxon>
        <taxon>Insecta</taxon>
        <taxon>Pterygota</taxon>
        <taxon>Neoptera</taxon>
        <taxon>Endopterygota</taxon>
        <taxon>Lepidoptera</taxon>
        <taxon>Glossata</taxon>
        <taxon>Ditrysia</taxon>
        <taxon>Noctuoidea</taxon>
        <taxon>Erebidae</taxon>
        <taxon>Arctiinae</taxon>
        <taxon>Arctia</taxon>
    </lineage>
</organism>
<dbReference type="Pfam" id="PF00151">
    <property type="entry name" value="Lipase"/>
    <property type="match status" value="1"/>
</dbReference>
<dbReference type="AlphaFoldDB" id="A0A8S1A5E1"/>
<dbReference type="PANTHER" id="PTHR11610:SF173">
    <property type="entry name" value="LIPASE DOMAIN-CONTAINING PROTEIN-RELATED"/>
    <property type="match status" value="1"/>
</dbReference>
<dbReference type="GO" id="GO:0005615">
    <property type="term" value="C:extracellular space"/>
    <property type="evidence" value="ECO:0007669"/>
    <property type="project" value="TreeGrafter"/>
</dbReference>
<dbReference type="GO" id="GO:0016298">
    <property type="term" value="F:lipase activity"/>
    <property type="evidence" value="ECO:0007669"/>
    <property type="project" value="InterPro"/>
</dbReference>
<dbReference type="Gene3D" id="3.40.50.1820">
    <property type="entry name" value="alpha/beta hydrolase"/>
    <property type="match status" value="1"/>
</dbReference>
<dbReference type="OrthoDB" id="199913at2759"/>
<dbReference type="InterPro" id="IPR013818">
    <property type="entry name" value="Lipase"/>
</dbReference>
<reference evidence="6 7" key="1">
    <citation type="submission" date="2020-04" db="EMBL/GenBank/DDBJ databases">
        <authorList>
            <person name="Wallbank WR R."/>
            <person name="Pardo Diaz C."/>
            <person name="Kozak K."/>
            <person name="Martin S."/>
            <person name="Jiggins C."/>
            <person name="Moest M."/>
            <person name="Warren A I."/>
            <person name="Byers J.R.P. K."/>
            <person name="Montejo-Kovacevich G."/>
            <person name="Yen C E."/>
        </authorList>
    </citation>
    <scope>NUCLEOTIDE SEQUENCE [LARGE SCALE GENOMIC DNA]</scope>
</reference>
<comment type="caution">
    <text evidence="6">The sequence shown here is derived from an EMBL/GenBank/DDBJ whole genome shotgun (WGS) entry which is preliminary data.</text>
</comment>
<keyword evidence="3" id="KW-0964">Secreted</keyword>
<feature type="domain" description="Lipase" evidence="5">
    <location>
        <begin position="9"/>
        <end position="141"/>
    </location>
</feature>
<dbReference type="EMBL" id="CADEBC010000503">
    <property type="protein sequence ID" value="CAB3239794.1"/>
    <property type="molecule type" value="Genomic_DNA"/>
</dbReference>
<evidence type="ECO:0000313" key="7">
    <source>
        <dbReference type="Proteomes" id="UP000494106"/>
    </source>
</evidence>
<dbReference type="SUPFAM" id="SSF53474">
    <property type="entry name" value="alpha/beta-Hydrolases"/>
    <property type="match status" value="1"/>
</dbReference>
<comment type="subcellular location">
    <subcellularLocation>
        <location evidence="1">Secreted</location>
    </subcellularLocation>
</comment>
<dbReference type="GO" id="GO:0016042">
    <property type="term" value="P:lipid catabolic process"/>
    <property type="evidence" value="ECO:0007669"/>
    <property type="project" value="TreeGrafter"/>
</dbReference>
<evidence type="ECO:0000313" key="6">
    <source>
        <dbReference type="EMBL" id="CAB3239794.1"/>
    </source>
</evidence>
<dbReference type="PRINTS" id="PR00821">
    <property type="entry name" value="TAGLIPASE"/>
</dbReference>
<protein>
    <recommendedName>
        <fullName evidence="5">Lipase domain-containing protein</fullName>
    </recommendedName>
</protein>
<dbReference type="Proteomes" id="UP000494106">
    <property type="component" value="Unassembled WGS sequence"/>
</dbReference>